<accession>A0A9P3TWP4</accession>
<name>A0A9P3TWP4_CLODI</name>
<dbReference type="EMBL" id="DAEQIJ010000015">
    <property type="protein sequence ID" value="HBH2621130.1"/>
    <property type="molecule type" value="Genomic_DNA"/>
</dbReference>
<proteinExistence type="predicted"/>
<dbReference type="AlphaFoldDB" id="A0A9P3TWP4"/>
<sequence length="111" mass="12899">MPLDAGIKDKLDESISIILDLKDRKKSIEKDLDYEKDNLLDMLKILNITEYNSTEENAKVIVMDFKRESLIKDKVMSTFLEVNDNHLDRVYIPEHIKVSPVCFVSVRAKDN</sequence>
<organism evidence="1 2">
    <name type="scientific">Clostridioides difficile</name>
    <name type="common">Peptoclostridium difficile</name>
    <dbReference type="NCBI Taxonomy" id="1496"/>
    <lineage>
        <taxon>Bacteria</taxon>
        <taxon>Bacillati</taxon>
        <taxon>Bacillota</taxon>
        <taxon>Clostridia</taxon>
        <taxon>Peptostreptococcales</taxon>
        <taxon>Peptostreptococcaceae</taxon>
        <taxon>Clostridioides</taxon>
    </lineage>
</organism>
<evidence type="ECO:0000313" key="1">
    <source>
        <dbReference type="EMBL" id="HBH2621130.1"/>
    </source>
</evidence>
<protein>
    <submittedName>
        <fullName evidence="1">Uncharacterized protein</fullName>
    </submittedName>
</protein>
<comment type="caution">
    <text evidence="1">The sequence shown here is derived from an EMBL/GenBank/DDBJ whole genome shotgun (WGS) entry which is preliminary data.</text>
</comment>
<dbReference type="RefSeq" id="WP_003433515.1">
    <property type="nucleotide sequence ID" value="NZ_BAABSG010000005.1"/>
</dbReference>
<reference evidence="1" key="1">
    <citation type="journal article" date="2018" name="Genome Biol.">
        <title>SKESA: strategic k-mer extension for scrupulous assemblies.</title>
        <authorList>
            <person name="Souvorov A."/>
            <person name="Agarwala R."/>
            <person name="Lipman D.J."/>
        </authorList>
    </citation>
    <scope>NUCLEOTIDE SEQUENCE</scope>
    <source>
        <strain evidence="1">Clostridioides</strain>
    </source>
</reference>
<reference evidence="1" key="2">
    <citation type="submission" date="2021-06" db="EMBL/GenBank/DDBJ databases">
        <authorList>
            <consortium name="NCBI Pathogen Detection Project"/>
        </authorList>
    </citation>
    <scope>NUCLEOTIDE SEQUENCE</scope>
    <source>
        <strain evidence="1">Clostridioides</strain>
    </source>
</reference>
<dbReference type="Proteomes" id="UP000879542">
    <property type="component" value="Unassembled WGS sequence"/>
</dbReference>
<gene>
    <name evidence="1" type="ORF">KRQ00_002913</name>
</gene>
<evidence type="ECO:0000313" key="2">
    <source>
        <dbReference type="Proteomes" id="UP000879542"/>
    </source>
</evidence>